<dbReference type="Proteomes" id="UP000265520">
    <property type="component" value="Unassembled WGS sequence"/>
</dbReference>
<organism evidence="1 2">
    <name type="scientific">Trifolium medium</name>
    <dbReference type="NCBI Taxonomy" id="97028"/>
    <lineage>
        <taxon>Eukaryota</taxon>
        <taxon>Viridiplantae</taxon>
        <taxon>Streptophyta</taxon>
        <taxon>Embryophyta</taxon>
        <taxon>Tracheophyta</taxon>
        <taxon>Spermatophyta</taxon>
        <taxon>Magnoliopsida</taxon>
        <taxon>eudicotyledons</taxon>
        <taxon>Gunneridae</taxon>
        <taxon>Pentapetalae</taxon>
        <taxon>rosids</taxon>
        <taxon>fabids</taxon>
        <taxon>Fabales</taxon>
        <taxon>Fabaceae</taxon>
        <taxon>Papilionoideae</taxon>
        <taxon>50 kb inversion clade</taxon>
        <taxon>NPAAA clade</taxon>
        <taxon>Hologalegina</taxon>
        <taxon>IRL clade</taxon>
        <taxon>Trifolieae</taxon>
        <taxon>Trifolium</taxon>
    </lineage>
</organism>
<reference evidence="1 2" key="1">
    <citation type="journal article" date="2018" name="Front. Plant Sci.">
        <title>Red Clover (Trifolium pratense) and Zigzag Clover (T. medium) - A Picture of Genomic Similarities and Differences.</title>
        <authorList>
            <person name="Dluhosova J."/>
            <person name="Istvanek J."/>
            <person name="Nedelnik J."/>
            <person name="Repkova J."/>
        </authorList>
    </citation>
    <scope>NUCLEOTIDE SEQUENCE [LARGE SCALE GENOMIC DNA]</scope>
    <source>
        <strain evidence="2">cv. 10/8</strain>
        <tissue evidence="1">Leaf</tissue>
    </source>
</reference>
<name>A0A392UAH7_9FABA</name>
<evidence type="ECO:0000313" key="2">
    <source>
        <dbReference type="Proteomes" id="UP000265520"/>
    </source>
</evidence>
<dbReference type="AlphaFoldDB" id="A0A392UAH7"/>
<dbReference type="EMBL" id="LXQA010767464">
    <property type="protein sequence ID" value="MCI70038.1"/>
    <property type="molecule type" value="Genomic_DNA"/>
</dbReference>
<protein>
    <submittedName>
        <fullName evidence="1">Uncharacterized protein</fullName>
    </submittedName>
</protein>
<sequence>MYLNLMVRGVIPTEDKNSAREMYLNPSVRGSIPRKAKTLLERGIENIV</sequence>
<accession>A0A392UAH7</accession>
<feature type="non-terminal residue" evidence="1">
    <location>
        <position position="48"/>
    </location>
</feature>
<evidence type="ECO:0000313" key="1">
    <source>
        <dbReference type="EMBL" id="MCI70038.1"/>
    </source>
</evidence>
<keyword evidence="2" id="KW-1185">Reference proteome</keyword>
<comment type="caution">
    <text evidence="1">The sequence shown here is derived from an EMBL/GenBank/DDBJ whole genome shotgun (WGS) entry which is preliminary data.</text>
</comment>
<proteinExistence type="predicted"/>